<dbReference type="EMBL" id="JANPWZ010001328">
    <property type="protein sequence ID" value="KAJ3566686.1"/>
    <property type="molecule type" value="Genomic_DNA"/>
</dbReference>
<evidence type="ECO:0000313" key="1">
    <source>
        <dbReference type="EMBL" id="KAJ3566686.1"/>
    </source>
</evidence>
<dbReference type="AlphaFoldDB" id="A0A9W8NAQ3"/>
<reference evidence="1" key="1">
    <citation type="submission" date="2022-07" db="EMBL/GenBank/DDBJ databases">
        <title>Genome Sequence of Xylaria arbuscula.</title>
        <authorList>
            <person name="Buettner E."/>
        </authorList>
    </citation>
    <scope>NUCLEOTIDE SEQUENCE</scope>
    <source>
        <strain evidence="1">VT107</strain>
    </source>
</reference>
<keyword evidence="2" id="KW-1185">Reference proteome</keyword>
<organism evidence="1 2">
    <name type="scientific">Xylaria arbuscula</name>
    <dbReference type="NCBI Taxonomy" id="114810"/>
    <lineage>
        <taxon>Eukaryota</taxon>
        <taxon>Fungi</taxon>
        <taxon>Dikarya</taxon>
        <taxon>Ascomycota</taxon>
        <taxon>Pezizomycotina</taxon>
        <taxon>Sordariomycetes</taxon>
        <taxon>Xylariomycetidae</taxon>
        <taxon>Xylariales</taxon>
        <taxon>Xylariaceae</taxon>
        <taxon>Xylaria</taxon>
    </lineage>
</organism>
<dbReference type="Proteomes" id="UP001148614">
    <property type="component" value="Unassembled WGS sequence"/>
</dbReference>
<evidence type="ECO:0000313" key="2">
    <source>
        <dbReference type="Proteomes" id="UP001148614"/>
    </source>
</evidence>
<proteinExistence type="predicted"/>
<accession>A0A9W8NAQ3</accession>
<comment type="caution">
    <text evidence="1">The sequence shown here is derived from an EMBL/GenBank/DDBJ whole genome shotgun (WGS) entry which is preliminary data.</text>
</comment>
<gene>
    <name evidence="1" type="ORF">NPX13_g7038</name>
</gene>
<protein>
    <submittedName>
        <fullName evidence="1">Uncharacterized protein</fullName>
    </submittedName>
</protein>
<sequence>MQRLKSNKHREENFFAGRKLTFQELGRLLRNDPMPSIDIHELEPREEAADDGYGLVGDVFALRAADEQRRLLEAPLVRVAEGEIAQVIKILAEDI</sequence>
<name>A0A9W8NAQ3_9PEZI</name>